<comment type="cofactor">
    <cofactor evidence="1">
        <name>FAD</name>
        <dbReference type="ChEBI" id="CHEBI:57692"/>
    </cofactor>
</comment>
<dbReference type="PROSITE" id="PS51387">
    <property type="entry name" value="FAD_PCMH"/>
    <property type="match status" value="1"/>
</dbReference>
<accession>A0ABP6ZNC9</accession>
<dbReference type="InterPro" id="IPR012951">
    <property type="entry name" value="BBE"/>
</dbReference>
<dbReference type="InterPro" id="IPR016167">
    <property type="entry name" value="FAD-bd_PCMH_sub1"/>
</dbReference>
<keyword evidence="8" id="KW-1185">Reference proteome</keyword>
<dbReference type="Gene3D" id="3.30.43.10">
    <property type="entry name" value="Uridine Diphospho-n-acetylenolpyruvylglucosamine Reductase, domain 2"/>
    <property type="match status" value="1"/>
</dbReference>
<dbReference type="PANTHER" id="PTHR42973:SF39">
    <property type="entry name" value="FAD-BINDING PCMH-TYPE DOMAIN-CONTAINING PROTEIN"/>
    <property type="match status" value="1"/>
</dbReference>
<keyword evidence="4" id="KW-0274">FAD</keyword>
<proteinExistence type="inferred from homology"/>
<dbReference type="InterPro" id="IPR050416">
    <property type="entry name" value="FAD-linked_Oxidoreductase"/>
</dbReference>
<comment type="caution">
    <text evidence="7">The sequence shown here is derived from an EMBL/GenBank/DDBJ whole genome shotgun (WGS) entry which is preliminary data.</text>
</comment>
<gene>
    <name evidence="7" type="ORF">GCM10022223_33790</name>
</gene>
<organism evidence="7 8">
    <name type="scientific">Kineosporia mesophila</name>
    <dbReference type="NCBI Taxonomy" id="566012"/>
    <lineage>
        <taxon>Bacteria</taxon>
        <taxon>Bacillati</taxon>
        <taxon>Actinomycetota</taxon>
        <taxon>Actinomycetes</taxon>
        <taxon>Kineosporiales</taxon>
        <taxon>Kineosporiaceae</taxon>
        <taxon>Kineosporia</taxon>
    </lineage>
</organism>
<dbReference type="RefSeq" id="WP_231488983.1">
    <property type="nucleotide sequence ID" value="NZ_BAAAZO010000005.1"/>
</dbReference>
<evidence type="ECO:0000313" key="8">
    <source>
        <dbReference type="Proteomes" id="UP001501074"/>
    </source>
</evidence>
<dbReference type="SUPFAM" id="SSF56176">
    <property type="entry name" value="FAD-binding/transporter-associated domain-like"/>
    <property type="match status" value="1"/>
</dbReference>
<sequence length="464" mass="48943">MTTDLAQLAAAVSGPVLLPGGEDFAAECATYNLMSPLEPAIAVGVTSPRDIQEAVRFAARHHLPVAVRGAAHCVARPADGALLISLRRLSRVQIDPARATARIEGAATWDDVVRAAAPHGLAPMAGSSPTVSAIGYLLGGGQSPLFGRVHGYASDHVTQLTVITADGELRDVTATNNPDLFFALRGGKGNFGVVSSVEVGLVRQERVYAGGLYFAGEQMAEVLQAWSAWVGDLPEEMSSSVAIQRLPPAPELPPPLQGAFVLHLRVSYLGDAETAEKLLAPMRAAAPIIFETLRDMPMTAFATIHADPPQPIPYVDRSTGLKTLPTAAVEALTGILGPESESPLVHVEIRSLGGALDRAPQAPDAVSTRGLAFQLFAFGVGGPDRADILRGALDDLIRSLEPWADSRSLPNFLSPDEAGTPEQVQALYGNDLYARLSAVKARYDPANLFRINHNVAPAVDPDHG</sequence>
<feature type="domain" description="FAD-binding PCMH-type" evidence="6">
    <location>
        <begin position="34"/>
        <end position="204"/>
    </location>
</feature>
<reference evidence="8" key="1">
    <citation type="journal article" date="2019" name="Int. J. Syst. Evol. Microbiol.">
        <title>The Global Catalogue of Microorganisms (GCM) 10K type strain sequencing project: providing services to taxonomists for standard genome sequencing and annotation.</title>
        <authorList>
            <consortium name="The Broad Institute Genomics Platform"/>
            <consortium name="The Broad Institute Genome Sequencing Center for Infectious Disease"/>
            <person name="Wu L."/>
            <person name="Ma J."/>
        </authorList>
    </citation>
    <scope>NUCLEOTIDE SEQUENCE [LARGE SCALE GENOMIC DNA]</scope>
    <source>
        <strain evidence="8">JCM 16902</strain>
    </source>
</reference>
<dbReference type="InterPro" id="IPR016169">
    <property type="entry name" value="FAD-bd_PCMH_sub2"/>
</dbReference>
<protein>
    <submittedName>
        <fullName evidence="7">FAD-binding oxidoreductase</fullName>
    </submittedName>
</protein>
<dbReference type="EMBL" id="BAAAZO010000005">
    <property type="protein sequence ID" value="GAA3614775.1"/>
    <property type="molecule type" value="Genomic_DNA"/>
</dbReference>
<dbReference type="Gene3D" id="3.40.462.20">
    <property type="match status" value="1"/>
</dbReference>
<evidence type="ECO:0000256" key="4">
    <source>
        <dbReference type="ARBA" id="ARBA00022827"/>
    </source>
</evidence>
<dbReference type="Proteomes" id="UP001501074">
    <property type="component" value="Unassembled WGS sequence"/>
</dbReference>
<evidence type="ECO:0000313" key="7">
    <source>
        <dbReference type="EMBL" id="GAA3614775.1"/>
    </source>
</evidence>
<evidence type="ECO:0000259" key="6">
    <source>
        <dbReference type="PROSITE" id="PS51387"/>
    </source>
</evidence>
<dbReference type="InterPro" id="IPR036318">
    <property type="entry name" value="FAD-bd_PCMH-like_sf"/>
</dbReference>
<keyword evidence="5" id="KW-0560">Oxidoreductase</keyword>
<dbReference type="Gene3D" id="3.30.465.10">
    <property type="match status" value="1"/>
</dbReference>
<evidence type="ECO:0000256" key="5">
    <source>
        <dbReference type="ARBA" id="ARBA00023002"/>
    </source>
</evidence>
<dbReference type="Pfam" id="PF08031">
    <property type="entry name" value="BBE"/>
    <property type="match status" value="1"/>
</dbReference>
<evidence type="ECO:0000256" key="2">
    <source>
        <dbReference type="ARBA" id="ARBA00005466"/>
    </source>
</evidence>
<comment type="similarity">
    <text evidence="2">Belongs to the oxygen-dependent FAD-linked oxidoreductase family.</text>
</comment>
<evidence type="ECO:0000256" key="3">
    <source>
        <dbReference type="ARBA" id="ARBA00022630"/>
    </source>
</evidence>
<dbReference type="InterPro" id="IPR016166">
    <property type="entry name" value="FAD-bd_PCMH"/>
</dbReference>
<dbReference type="Pfam" id="PF01565">
    <property type="entry name" value="FAD_binding_4"/>
    <property type="match status" value="1"/>
</dbReference>
<name>A0ABP6ZNC9_9ACTN</name>
<dbReference type="PANTHER" id="PTHR42973">
    <property type="entry name" value="BINDING OXIDOREDUCTASE, PUTATIVE (AFU_ORTHOLOGUE AFUA_1G17690)-RELATED"/>
    <property type="match status" value="1"/>
</dbReference>
<dbReference type="InterPro" id="IPR006094">
    <property type="entry name" value="Oxid_FAD_bind_N"/>
</dbReference>
<evidence type="ECO:0000256" key="1">
    <source>
        <dbReference type="ARBA" id="ARBA00001974"/>
    </source>
</evidence>
<keyword evidence="3" id="KW-0285">Flavoprotein</keyword>